<feature type="transmembrane region" description="Helical" evidence="1">
    <location>
        <begin position="144"/>
        <end position="163"/>
    </location>
</feature>
<dbReference type="Proteomes" id="UP000054485">
    <property type="component" value="Unassembled WGS sequence"/>
</dbReference>
<accession>A0A0D0AHU1</accession>
<evidence type="ECO:0000313" key="2">
    <source>
        <dbReference type="EMBL" id="KIK37699.1"/>
    </source>
</evidence>
<keyword evidence="1" id="KW-1133">Transmembrane helix</keyword>
<dbReference type="AlphaFoldDB" id="A0A0D0AHU1"/>
<protein>
    <submittedName>
        <fullName evidence="2">Unplaced genomic scaffold CY34scaffold_304, whole genome shotgun sequence</fullName>
    </submittedName>
</protein>
<reference evidence="3" key="2">
    <citation type="submission" date="2015-01" db="EMBL/GenBank/DDBJ databases">
        <title>Evolutionary Origins and Diversification of the Mycorrhizal Mutualists.</title>
        <authorList>
            <consortium name="DOE Joint Genome Institute"/>
            <consortium name="Mycorrhizal Genomics Consortium"/>
            <person name="Kohler A."/>
            <person name="Kuo A."/>
            <person name="Nagy L.G."/>
            <person name="Floudas D."/>
            <person name="Copeland A."/>
            <person name="Barry K.W."/>
            <person name="Cichocki N."/>
            <person name="Veneault-Fourrey C."/>
            <person name="LaButti K."/>
            <person name="Lindquist E.A."/>
            <person name="Lipzen A."/>
            <person name="Lundell T."/>
            <person name="Morin E."/>
            <person name="Murat C."/>
            <person name="Riley R."/>
            <person name="Ohm R."/>
            <person name="Sun H."/>
            <person name="Tunlid A."/>
            <person name="Henrissat B."/>
            <person name="Grigoriev I.V."/>
            <person name="Hibbett D.S."/>
            <person name="Martin F."/>
        </authorList>
    </citation>
    <scope>NUCLEOTIDE SEQUENCE [LARGE SCALE GENOMIC DNA]</scope>
    <source>
        <strain evidence="3">UH-Slu-Lm8-n1</strain>
    </source>
</reference>
<keyword evidence="3" id="KW-1185">Reference proteome</keyword>
<keyword evidence="1" id="KW-0472">Membrane</keyword>
<feature type="transmembrane region" description="Helical" evidence="1">
    <location>
        <begin position="91"/>
        <end position="112"/>
    </location>
</feature>
<proteinExistence type="predicted"/>
<organism evidence="2 3">
    <name type="scientific">Suillus luteus UH-Slu-Lm8-n1</name>
    <dbReference type="NCBI Taxonomy" id="930992"/>
    <lineage>
        <taxon>Eukaryota</taxon>
        <taxon>Fungi</taxon>
        <taxon>Dikarya</taxon>
        <taxon>Basidiomycota</taxon>
        <taxon>Agaricomycotina</taxon>
        <taxon>Agaricomycetes</taxon>
        <taxon>Agaricomycetidae</taxon>
        <taxon>Boletales</taxon>
        <taxon>Suillineae</taxon>
        <taxon>Suillaceae</taxon>
        <taxon>Suillus</taxon>
    </lineage>
</organism>
<feature type="transmembrane region" description="Helical" evidence="1">
    <location>
        <begin position="225"/>
        <end position="243"/>
    </location>
</feature>
<dbReference type="InParanoid" id="A0A0D0AHU1"/>
<gene>
    <name evidence="2" type="ORF">CY34DRAFT_810116</name>
</gene>
<sequence>MVLYYSSILRCTLHWFAILGHCPSVESPISIVDRSRVSEIVDQIEFLVQYNDLNRCTVLGFIQWRAFLIINAMLGVIMITRLHVMYQRSRAMLIFLVITFLAITVACGVIVAKQSSPISWHEIIVLGTYHCVIEGTDPSVAKSWILITVWEVLALCLAVWITLKHFRELRRSRIGSTIRDWFTVLIKSHVLYFAAFTAVSCFNLGLLSPSISGSFSAGLEIYNGILRIISLLQMFVLGPRLILTIREYHAALVNTSDEGTHMTTLAFRERSHVSTGSDV</sequence>
<reference evidence="2 3" key="1">
    <citation type="submission" date="2014-04" db="EMBL/GenBank/DDBJ databases">
        <authorList>
            <consortium name="DOE Joint Genome Institute"/>
            <person name="Kuo A."/>
            <person name="Ruytinx J."/>
            <person name="Rineau F."/>
            <person name="Colpaert J."/>
            <person name="Kohler A."/>
            <person name="Nagy L.G."/>
            <person name="Floudas D."/>
            <person name="Copeland A."/>
            <person name="Barry K.W."/>
            <person name="Cichocki N."/>
            <person name="Veneault-Fourrey C."/>
            <person name="LaButti K."/>
            <person name="Lindquist E.A."/>
            <person name="Lipzen A."/>
            <person name="Lundell T."/>
            <person name="Morin E."/>
            <person name="Murat C."/>
            <person name="Sun H."/>
            <person name="Tunlid A."/>
            <person name="Henrissat B."/>
            <person name="Grigoriev I.V."/>
            <person name="Hibbett D.S."/>
            <person name="Martin F."/>
            <person name="Nordberg H.P."/>
            <person name="Cantor M.N."/>
            <person name="Hua S.X."/>
        </authorList>
    </citation>
    <scope>NUCLEOTIDE SEQUENCE [LARGE SCALE GENOMIC DNA]</scope>
    <source>
        <strain evidence="2 3">UH-Slu-Lm8-n1</strain>
    </source>
</reference>
<name>A0A0D0AHU1_9AGAM</name>
<evidence type="ECO:0000256" key="1">
    <source>
        <dbReference type="SAM" id="Phobius"/>
    </source>
</evidence>
<dbReference type="OrthoDB" id="2682522at2759"/>
<feature type="transmembrane region" description="Helical" evidence="1">
    <location>
        <begin position="184"/>
        <end position="205"/>
    </location>
</feature>
<keyword evidence="1" id="KW-0812">Transmembrane</keyword>
<feature type="transmembrane region" description="Helical" evidence="1">
    <location>
        <begin position="61"/>
        <end position="79"/>
    </location>
</feature>
<dbReference type="HOGENOM" id="CLU_057751_1_0_1"/>
<evidence type="ECO:0000313" key="3">
    <source>
        <dbReference type="Proteomes" id="UP000054485"/>
    </source>
</evidence>
<dbReference type="EMBL" id="KN835435">
    <property type="protein sequence ID" value="KIK37699.1"/>
    <property type="molecule type" value="Genomic_DNA"/>
</dbReference>